<evidence type="ECO:0000313" key="16">
    <source>
        <dbReference type="Proteomes" id="UP000824782"/>
    </source>
</evidence>
<keyword evidence="9 14" id="KW-0560">Oxidoreductase</keyword>
<dbReference type="PROSITE" id="PS00086">
    <property type="entry name" value="CYTOCHROME_P450"/>
    <property type="match status" value="1"/>
</dbReference>
<sequence>MLFGNRFDYNDPVYLQLLDLIDDIVVLLGSPYLQVFNLYPSLAIFLKTHKIILEKTDKICNVLKADMQGKRQKVDVNFPDSIIETMVAKQEEERANKASVFHDDNIIATVLDLVMAGTETTATTLQWGILLMMKYPEVQNKVQREILSVLLSGRLPIYEDRNAMPYTHAVVHEVQRFASVIPFLPHATTTDTYFKGFHIPKGTTVLPLLTSSLYDKHHWETPFQFNPNHFLDAEGKFVTKEAFVPFSAGRRLCLGRSLAQMELFLFFTGLLQKFTIIPPLGIEDSQIDIDADPCFTRRPKPHLECCAVVK</sequence>
<dbReference type="AlphaFoldDB" id="A0AAV7ADE5"/>
<dbReference type="PRINTS" id="PR00385">
    <property type="entry name" value="P450"/>
</dbReference>
<evidence type="ECO:0000256" key="13">
    <source>
        <dbReference type="PIRSR" id="PIRSR602401-1"/>
    </source>
</evidence>
<evidence type="ECO:0000256" key="9">
    <source>
        <dbReference type="ARBA" id="ARBA00023002"/>
    </source>
</evidence>
<comment type="caution">
    <text evidence="15">The sequence shown here is derived from an EMBL/GenBank/DDBJ whole genome shotgun (WGS) entry which is preliminary data.</text>
</comment>
<keyword evidence="7" id="KW-0256">Endoplasmic reticulum</keyword>
<dbReference type="InterPro" id="IPR036396">
    <property type="entry name" value="Cyt_P450_sf"/>
</dbReference>
<evidence type="ECO:0000256" key="11">
    <source>
        <dbReference type="ARBA" id="ARBA00023033"/>
    </source>
</evidence>
<dbReference type="InterPro" id="IPR050182">
    <property type="entry name" value="Cytochrome_P450_fam2"/>
</dbReference>
<dbReference type="PANTHER" id="PTHR24300">
    <property type="entry name" value="CYTOCHROME P450 508A4-RELATED"/>
    <property type="match status" value="1"/>
</dbReference>
<dbReference type="GO" id="GO:0005789">
    <property type="term" value="C:endoplasmic reticulum membrane"/>
    <property type="evidence" value="ECO:0007669"/>
    <property type="project" value="UniProtKB-SubCell"/>
</dbReference>
<dbReference type="GO" id="GO:0005506">
    <property type="term" value="F:iron ion binding"/>
    <property type="evidence" value="ECO:0007669"/>
    <property type="project" value="InterPro"/>
</dbReference>
<protein>
    <recommendedName>
        <fullName evidence="17">Cytochrome P450 2W1</fullName>
    </recommendedName>
</protein>
<name>A0AAV7ADE5_ENGPU</name>
<dbReference type="SUPFAM" id="SSF48264">
    <property type="entry name" value="Cytochrome P450"/>
    <property type="match status" value="1"/>
</dbReference>
<dbReference type="GO" id="GO:0016712">
    <property type="term" value="F:oxidoreductase activity, acting on paired donors, with incorporation or reduction of molecular oxygen, reduced flavin or flavoprotein as one donor, and incorporation of one atom of oxygen"/>
    <property type="evidence" value="ECO:0007669"/>
    <property type="project" value="TreeGrafter"/>
</dbReference>
<evidence type="ECO:0000256" key="4">
    <source>
        <dbReference type="ARBA" id="ARBA00010617"/>
    </source>
</evidence>
<evidence type="ECO:0000256" key="2">
    <source>
        <dbReference type="ARBA" id="ARBA00004174"/>
    </source>
</evidence>
<evidence type="ECO:0000256" key="12">
    <source>
        <dbReference type="ARBA" id="ARBA00023136"/>
    </source>
</evidence>
<comment type="cofactor">
    <cofactor evidence="1 13">
        <name>heme</name>
        <dbReference type="ChEBI" id="CHEBI:30413"/>
    </cofactor>
</comment>
<keyword evidence="12" id="KW-0472">Membrane</keyword>
<comment type="similarity">
    <text evidence="4 14">Belongs to the cytochrome P450 family.</text>
</comment>
<dbReference type="GO" id="GO:0020037">
    <property type="term" value="F:heme binding"/>
    <property type="evidence" value="ECO:0007669"/>
    <property type="project" value="InterPro"/>
</dbReference>
<comment type="subcellular location">
    <subcellularLocation>
        <location evidence="3">Endoplasmic reticulum membrane</location>
        <topology evidence="3">Peripheral membrane protein</topology>
    </subcellularLocation>
    <subcellularLocation>
        <location evidence="2">Microsome membrane</location>
        <topology evidence="2">Peripheral membrane protein</topology>
    </subcellularLocation>
</comment>
<dbReference type="Pfam" id="PF00067">
    <property type="entry name" value="p450"/>
    <property type="match status" value="1"/>
</dbReference>
<keyword evidence="10 13" id="KW-0408">Iron</keyword>
<evidence type="ECO:0000256" key="7">
    <source>
        <dbReference type="ARBA" id="ARBA00022824"/>
    </source>
</evidence>
<evidence type="ECO:0008006" key="17">
    <source>
        <dbReference type="Google" id="ProtNLM"/>
    </source>
</evidence>
<keyword evidence="5 13" id="KW-0349">Heme</keyword>
<dbReference type="PANTHER" id="PTHR24300:SF291">
    <property type="entry name" value="CYTOCHROME P450 2W1"/>
    <property type="match status" value="1"/>
</dbReference>
<dbReference type="FunFam" id="1.10.630.10:FF:000238">
    <property type="entry name" value="Cytochrome P450 2A6"/>
    <property type="match status" value="1"/>
</dbReference>
<dbReference type="InterPro" id="IPR002401">
    <property type="entry name" value="Cyt_P450_E_grp-I"/>
</dbReference>
<evidence type="ECO:0000256" key="1">
    <source>
        <dbReference type="ARBA" id="ARBA00001971"/>
    </source>
</evidence>
<keyword evidence="8" id="KW-0492">Microsome</keyword>
<evidence type="ECO:0000256" key="6">
    <source>
        <dbReference type="ARBA" id="ARBA00022723"/>
    </source>
</evidence>
<evidence type="ECO:0000256" key="5">
    <source>
        <dbReference type="ARBA" id="ARBA00022617"/>
    </source>
</evidence>
<dbReference type="PRINTS" id="PR00463">
    <property type="entry name" value="EP450I"/>
</dbReference>
<dbReference type="GO" id="GO:0006805">
    <property type="term" value="P:xenobiotic metabolic process"/>
    <property type="evidence" value="ECO:0007669"/>
    <property type="project" value="TreeGrafter"/>
</dbReference>
<reference evidence="15" key="1">
    <citation type="thesis" date="2020" institute="ProQuest LLC" country="789 East Eisenhower Parkway, Ann Arbor, MI, USA">
        <title>Comparative Genomics and Chromosome Evolution.</title>
        <authorList>
            <person name="Mudd A.B."/>
        </authorList>
    </citation>
    <scope>NUCLEOTIDE SEQUENCE</scope>
    <source>
        <strain evidence="15">237g6f4</strain>
        <tissue evidence="15">Blood</tissue>
    </source>
</reference>
<dbReference type="Proteomes" id="UP000824782">
    <property type="component" value="Unassembled WGS sequence"/>
</dbReference>
<dbReference type="GO" id="GO:0006082">
    <property type="term" value="P:organic acid metabolic process"/>
    <property type="evidence" value="ECO:0007669"/>
    <property type="project" value="TreeGrafter"/>
</dbReference>
<gene>
    <name evidence="15" type="ORF">GDO81_016803</name>
</gene>
<dbReference type="InterPro" id="IPR017972">
    <property type="entry name" value="Cyt_P450_CS"/>
</dbReference>
<proteinExistence type="inferred from homology"/>
<organism evidence="15 16">
    <name type="scientific">Engystomops pustulosus</name>
    <name type="common">Tungara frog</name>
    <name type="synonym">Physalaemus pustulosus</name>
    <dbReference type="NCBI Taxonomy" id="76066"/>
    <lineage>
        <taxon>Eukaryota</taxon>
        <taxon>Metazoa</taxon>
        <taxon>Chordata</taxon>
        <taxon>Craniata</taxon>
        <taxon>Vertebrata</taxon>
        <taxon>Euteleostomi</taxon>
        <taxon>Amphibia</taxon>
        <taxon>Batrachia</taxon>
        <taxon>Anura</taxon>
        <taxon>Neobatrachia</taxon>
        <taxon>Hyloidea</taxon>
        <taxon>Leptodactylidae</taxon>
        <taxon>Leiuperinae</taxon>
        <taxon>Engystomops</taxon>
    </lineage>
</organism>
<evidence type="ECO:0000313" key="15">
    <source>
        <dbReference type="EMBL" id="KAG8557984.1"/>
    </source>
</evidence>
<keyword evidence="6 13" id="KW-0479">Metal-binding</keyword>
<dbReference type="Gene3D" id="1.10.630.10">
    <property type="entry name" value="Cytochrome P450"/>
    <property type="match status" value="1"/>
</dbReference>
<dbReference type="InterPro" id="IPR001128">
    <property type="entry name" value="Cyt_P450"/>
</dbReference>
<evidence type="ECO:0000256" key="14">
    <source>
        <dbReference type="RuleBase" id="RU000461"/>
    </source>
</evidence>
<evidence type="ECO:0000256" key="10">
    <source>
        <dbReference type="ARBA" id="ARBA00023004"/>
    </source>
</evidence>
<evidence type="ECO:0000256" key="3">
    <source>
        <dbReference type="ARBA" id="ARBA00004406"/>
    </source>
</evidence>
<dbReference type="EMBL" id="WNYA01000008">
    <property type="protein sequence ID" value="KAG8557984.1"/>
    <property type="molecule type" value="Genomic_DNA"/>
</dbReference>
<accession>A0AAV7ADE5</accession>
<keyword evidence="11 14" id="KW-0503">Monooxygenase</keyword>
<evidence type="ECO:0000256" key="8">
    <source>
        <dbReference type="ARBA" id="ARBA00022848"/>
    </source>
</evidence>
<keyword evidence="16" id="KW-1185">Reference proteome</keyword>
<feature type="binding site" description="axial binding residue" evidence="13">
    <location>
        <position position="253"/>
    </location>
    <ligand>
        <name>heme</name>
        <dbReference type="ChEBI" id="CHEBI:30413"/>
    </ligand>
    <ligandPart>
        <name>Fe</name>
        <dbReference type="ChEBI" id="CHEBI:18248"/>
    </ligandPart>
</feature>